<evidence type="ECO:0000256" key="3">
    <source>
        <dbReference type="ARBA" id="ARBA00012670"/>
    </source>
</evidence>
<name>A0A940IC52_9FIRM</name>
<evidence type="ECO:0000259" key="7">
    <source>
        <dbReference type="SMART" id="SM00813"/>
    </source>
</evidence>
<evidence type="ECO:0000313" key="8">
    <source>
        <dbReference type="EMBL" id="MBO8423684.1"/>
    </source>
</evidence>
<accession>A0A940IC52</accession>
<gene>
    <name evidence="8" type="ORF">IAB16_01485</name>
</gene>
<dbReference type="Pfam" id="PF06964">
    <property type="entry name" value="Alpha-L-AF_C"/>
    <property type="match status" value="1"/>
</dbReference>
<protein>
    <recommendedName>
        <fullName evidence="3">non-reducing end alpha-L-arabinofuranosidase</fullName>
        <ecNumber evidence="3">3.2.1.55</ecNumber>
    </recommendedName>
</protein>
<evidence type="ECO:0000256" key="4">
    <source>
        <dbReference type="ARBA" id="ARBA00022729"/>
    </source>
</evidence>
<proteinExistence type="inferred from homology"/>
<dbReference type="PANTHER" id="PTHR31776">
    <property type="entry name" value="ALPHA-L-ARABINOFURANOSIDASE 1"/>
    <property type="match status" value="1"/>
</dbReference>
<dbReference type="PANTHER" id="PTHR31776:SF0">
    <property type="entry name" value="ALPHA-L-ARABINOFURANOSIDASE 1"/>
    <property type="match status" value="1"/>
</dbReference>
<evidence type="ECO:0000256" key="1">
    <source>
        <dbReference type="ARBA" id="ARBA00001462"/>
    </source>
</evidence>
<feature type="domain" description="Alpha-L-arabinofuranosidase C-terminal" evidence="7">
    <location>
        <begin position="485"/>
        <end position="667"/>
    </location>
</feature>
<dbReference type="InterPro" id="IPR010720">
    <property type="entry name" value="Alpha-L-AF_C"/>
</dbReference>
<dbReference type="GO" id="GO:0046373">
    <property type="term" value="P:L-arabinose metabolic process"/>
    <property type="evidence" value="ECO:0007669"/>
    <property type="project" value="InterPro"/>
</dbReference>
<dbReference type="InterPro" id="IPR017853">
    <property type="entry name" value="GH"/>
</dbReference>
<keyword evidence="6" id="KW-0325">Glycoprotein</keyword>
<dbReference type="InterPro" id="IPR051563">
    <property type="entry name" value="Glycosyl_Hydrolase_51"/>
</dbReference>
<dbReference type="EMBL" id="JADINF010000038">
    <property type="protein sequence ID" value="MBO8423684.1"/>
    <property type="molecule type" value="Genomic_DNA"/>
</dbReference>
<dbReference type="InterPro" id="IPR055235">
    <property type="entry name" value="ASD1_cat"/>
</dbReference>
<dbReference type="GO" id="GO:0046556">
    <property type="term" value="F:alpha-L-arabinofuranosidase activity"/>
    <property type="evidence" value="ECO:0007669"/>
    <property type="project" value="UniProtKB-EC"/>
</dbReference>
<dbReference type="SUPFAM" id="SSF51445">
    <property type="entry name" value="(Trans)glycosidases"/>
    <property type="match status" value="1"/>
</dbReference>
<evidence type="ECO:0000256" key="5">
    <source>
        <dbReference type="ARBA" id="ARBA00022801"/>
    </source>
</evidence>
<dbReference type="Pfam" id="PF22848">
    <property type="entry name" value="ASD1_dom"/>
    <property type="match status" value="1"/>
</dbReference>
<keyword evidence="4" id="KW-0732">Signal</keyword>
<reference evidence="8" key="2">
    <citation type="journal article" date="2021" name="PeerJ">
        <title>Extensive microbial diversity within the chicken gut microbiome revealed by metagenomics and culture.</title>
        <authorList>
            <person name="Gilroy R."/>
            <person name="Ravi A."/>
            <person name="Getino M."/>
            <person name="Pursley I."/>
            <person name="Horton D.L."/>
            <person name="Alikhan N.F."/>
            <person name="Baker D."/>
            <person name="Gharbi K."/>
            <person name="Hall N."/>
            <person name="Watson M."/>
            <person name="Adriaenssens E.M."/>
            <person name="Foster-Nyarko E."/>
            <person name="Jarju S."/>
            <person name="Secka A."/>
            <person name="Antonio M."/>
            <person name="Oren A."/>
            <person name="Chaudhuri R.R."/>
            <person name="La Ragione R."/>
            <person name="Hildebrand F."/>
            <person name="Pallen M.J."/>
        </authorList>
    </citation>
    <scope>NUCLEOTIDE SEQUENCE</scope>
    <source>
        <strain evidence="8">517</strain>
    </source>
</reference>
<dbReference type="SMART" id="SM00813">
    <property type="entry name" value="Alpha-L-AF_C"/>
    <property type="match status" value="1"/>
</dbReference>
<dbReference type="Proteomes" id="UP000727857">
    <property type="component" value="Unassembled WGS sequence"/>
</dbReference>
<comment type="caution">
    <text evidence="8">The sequence shown here is derived from an EMBL/GenBank/DDBJ whole genome shotgun (WGS) entry which is preliminary data.</text>
</comment>
<sequence>MLIKADFNAKKAISPRFYGIFFEDINFSIDGGMNNNQIINKSLAATRTDFKKNFAYLYTEIFHARRRYRTRVERAEPLKYWEMTGAGELDCASDAPIAPENPLYMEISVAGKAFLRNKGYNGGDSTEKKGRYLRRNSGKPAVGVAEGAGYDVSVFMRNANFTGTLSCYVEGASGEALTTEAEIRITPSGSEWTKVTASCRALKTGIGTFVARFEGNGTLNLTEWYFGASEYWGKGKPEWTGGRLRKDLVEALRELKPKFMRFPGGCLVEGCSLDNSYDWKLTVGPVERRKAKFNLWGEAQRDRTYIQSNEIGFYEYFLLSEDLGAEPLPILNAGLACQGRCMETVTEGDAEFERRKQNVLDLIEYANGDPATSKWAKLRADSGHPAPFNLKMIGIGNENFGELYNKNFDIMAKAVKDKYPEIEIVWSAGFDCYKHKNYENTRSYFDGKHPDVIVDDHFYRTPQWTIENAGLYDDYPRSRNRIFLGEYAANEPWNSEVLWNNYYSALAEAAFLTGLERNADIVVMSSYAPLFSRVGGEQWKHNLINYNSLYLMKTANYFVQQCFSANYGAEYVPVDAAVKDGVYTSVTTDGKYAYVKAVNVNRAEMNYALEPIGAAFGEKAKYTILQCDDDEARNELGYAGEPVYKIAPITAQTEISGALETTLPARSVCVFRVPLG</sequence>
<organism evidence="8 9">
    <name type="scientific">Candidatus Stercoripulliclostridium pullicola</name>
    <dbReference type="NCBI Taxonomy" id="2840953"/>
    <lineage>
        <taxon>Bacteria</taxon>
        <taxon>Bacillati</taxon>
        <taxon>Bacillota</taxon>
        <taxon>Clostridia</taxon>
        <taxon>Eubacteriales</taxon>
        <taxon>Candidatus Stercoripulliclostridium</taxon>
    </lineage>
</organism>
<comment type="similarity">
    <text evidence="2">Belongs to the glycosyl hydrolase 51 family.</text>
</comment>
<evidence type="ECO:0000313" key="9">
    <source>
        <dbReference type="Proteomes" id="UP000727857"/>
    </source>
</evidence>
<dbReference type="EC" id="3.2.1.55" evidence="3"/>
<dbReference type="Gene3D" id="2.60.40.1180">
    <property type="entry name" value="Golgi alpha-mannosidase II"/>
    <property type="match status" value="1"/>
</dbReference>
<evidence type="ECO:0000256" key="6">
    <source>
        <dbReference type="ARBA" id="ARBA00023180"/>
    </source>
</evidence>
<keyword evidence="5" id="KW-0378">Hydrolase</keyword>
<evidence type="ECO:0000256" key="2">
    <source>
        <dbReference type="ARBA" id="ARBA00007186"/>
    </source>
</evidence>
<dbReference type="InterPro" id="IPR013780">
    <property type="entry name" value="Glyco_hydro_b"/>
</dbReference>
<comment type="catalytic activity">
    <reaction evidence="1">
        <text>Hydrolysis of terminal non-reducing alpha-L-arabinofuranoside residues in alpha-L-arabinosides.</text>
        <dbReference type="EC" id="3.2.1.55"/>
    </reaction>
</comment>
<dbReference type="AlphaFoldDB" id="A0A940IC52"/>
<reference evidence="8" key="1">
    <citation type="submission" date="2020-10" db="EMBL/GenBank/DDBJ databases">
        <authorList>
            <person name="Gilroy R."/>
        </authorList>
    </citation>
    <scope>NUCLEOTIDE SEQUENCE</scope>
    <source>
        <strain evidence="8">517</strain>
    </source>
</reference>
<dbReference type="Gene3D" id="3.20.20.80">
    <property type="entry name" value="Glycosidases"/>
    <property type="match status" value="1"/>
</dbReference>